<sequence>MKVDNFEEIKEKVSKMGKLVKAIKQIDDYYVPCHRDFFANKPQPIEHLRIRTNPDKVVFEYTKSVNMRADGDYDYAEEYETEISNAEELKKILGFLDFKKVITVEKYREYWMCGGIEVALDDVKGAGTFVEAEAKGNFKDEKEAKKACIDFLENLGIKDVENTQIKHGYPQFFLKNLY</sequence>
<dbReference type="PANTHER" id="PTHR21028:SF2">
    <property type="entry name" value="CYTH DOMAIN-CONTAINING PROTEIN"/>
    <property type="match status" value="1"/>
</dbReference>
<protein>
    <recommendedName>
        <fullName evidence="1">CYTH domain-containing protein</fullName>
    </recommendedName>
</protein>
<evidence type="ECO:0000313" key="3">
    <source>
        <dbReference type="Proteomes" id="UP000033949"/>
    </source>
</evidence>
<dbReference type="PANTHER" id="PTHR21028">
    <property type="entry name" value="SI:CH211-156B7.4"/>
    <property type="match status" value="1"/>
</dbReference>
<dbReference type="InterPro" id="IPR033469">
    <property type="entry name" value="CYTH-like_dom_sf"/>
</dbReference>
<feature type="domain" description="CYTH" evidence="1">
    <location>
        <begin position="1"/>
        <end position="175"/>
    </location>
</feature>
<organism evidence="2 3">
    <name type="scientific">Candidatus Nomurabacteria bacterium GW2011_GWC2_41_8</name>
    <dbReference type="NCBI Taxonomy" id="1618755"/>
    <lineage>
        <taxon>Bacteria</taxon>
        <taxon>Candidatus Nomuraibacteriota</taxon>
    </lineage>
</organism>
<dbReference type="PROSITE" id="PS51707">
    <property type="entry name" value="CYTH"/>
    <property type="match status" value="1"/>
</dbReference>
<gene>
    <name evidence="2" type="ORF">UU82_C0004G0008</name>
</gene>
<dbReference type="Proteomes" id="UP000033949">
    <property type="component" value="Unassembled WGS sequence"/>
</dbReference>
<dbReference type="EMBL" id="LCCC01000004">
    <property type="protein sequence ID" value="KKS24514.1"/>
    <property type="molecule type" value="Genomic_DNA"/>
</dbReference>
<dbReference type="Gene3D" id="2.40.320.10">
    <property type="entry name" value="Hypothetical Protein Pfu-838710-001"/>
    <property type="match status" value="1"/>
</dbReference>
<dbReference type="InterPro" id="IPR023577">
    <property type="entry name" value="CYTH_domain"/>
</dbReference>
<comment type="caution">
    <text evidence="2">The sequence shown here is derived from an EMBL/GenBank/DDBJ whole genome shotgun (WGS) entry which is preliminary data.</text>
</comment>
<dbReference type="Pfam" id="PF01928">
    <property type="entry name" value="CYTH"/>
    <property type="match status" value="1"/>
</dbReference>
<dbReference type="SUPFAM" id="SSF55154">
    <property type="entry name" value="CYTH-like phosphatases"/>
    <property type="match status" value="1"/>
</dbReference>
<accession>A0A0G0XI16</accession>
<evidence type="ECO:0000313" key="2">
    <source>
        <dbReference type="EMBL" id="KKS24514.1"/>
    </source>
</evidence>
<evidence type="ECO:0000259" key="1">
    <source>
        <dbReference type="PROSITE" id="PS51707"/>
    </source>
</evidence>
<dbReference type="NCBIfam" id="TIGR00318">
    <property type="entry name" value="cyaB"/>
    <property type="match status" value="1"/>
</dbReference>
<dbReference type="CDD" id="cd07890">
    <property type="entry name" value="CYTH-like_AC_IV-like"/>
    <property type="match status" value="1"/>
</dbReference>
<proteinExistence type="predicted"/>
<dbReference type="InterPro" id="IPR008173">
    <property type="entry name" value="Adenylyl_cyclase_CyaB"/>
</dbReference>
<name>A0A0G0XI16_9BACT</name>
<reference evidence="2 3" key="1">
    <citation type="journal article" date="2015" name="Nature">
        <title>rRNA introns, odd ribosomes, and small enigmatic genomes across a large radiation of phyla.</title>
        <authorList>
            <person name="Brown C.T."/>
            <person name="Hug L.A."/>
            <person name="Thomas B.C."/>
            <person name="Sharon I."/>
            <person name="Castelle C.J."/>
            <person name="Singh A."/>
            <person name="Wilkins M.J."/>
            <person name="Williams K.H."/>
            <person name="Banfield J.F."/>
        </authorList>
    </citation>
    <scope>NUCLEOTIDE SEQUENCE [LARGE SCALE GENOMIC DNA]</scope>
</reference>
<dbReference type="AlphaFoldDB" id="A0A0G0XI16"/>